<dbReference type="NCBIfam" id="TIGR00345">
    <property type="entry name" value="GET3_arsA_TRC40"/>
    <property type="match status" value="1"/>
</dbReference>
<dbReference type="HOGENOM" id="CLU_040761_4_0_2"/>
<gene>
    <name evidence="4" type="primary">arsA3</name>
    <name evidence="4" type="ordered locus">rrnAC2592</name>
</gene>
<comment type="similarity">
    <text evidence="1">Belongs to the arsA ATPase family.</text>
</comment>
<dbReference type="KEGG" id="hma:rrnAC2592"/>
<evidence type="ECO:0000256" key="1">
    <source>
        <dbReference type="ARBA" id="ARBA00011040"/>
    </source>
</evidence>
<dbReference type="PANTHER" id="PTHR10803">
    <property type="entry name" value="ARSENICAL PUMP-DRIVING ATPASE ARSENITE-TRANSLOCATING ATPASE"/>
    <property type="match status" value="1"/>
</dbReference>
<dbReference type="PATRIC" id="fig|272569.17.peg.3191"/>
<protein>
    <submittedName>
        <fullName evidence="4">Arsenical pump-driving ATPase</fullName>
        <ecNumber evidence="4">3.6.3.16</ecNumber>
    </submittedName>
</protein>
<dbReference type="GO" id="GO:0005524">
    <property type="term" value="F:ATP binding"/>
    <property type="evidence" value="ECO:0007669"/>
    <property type="project" value="InterPro"/>
</dbReference>
<dbReference type="InterPro" id="IPR016300">
    <property type="entry name" value="ATPase_ArsA/GET3"/>
</dbReference>
<dbReference type="Gene3D" id="3.40.50.300">
    <property type="entry name" value="P-loop containing nucleotide triphosphate hydrolases"/>
    <property type="match status" value="1"/>
</dbReference>
<dbReference type="GO" id="GO:0016887">
    <property type="term" value="F:ATP hydrolysis activity"/>
    <property type="evidence" value="ECO:0007669"/>
    <property type="project" value="InterPro"/>
</dbReference>
<proteinExistence type="inferred from homology"/>
<accession>Q5UZC1</accession>
<dbReference type="PaxDb" id="272569-rrnAC2592"/>
<keyword evidence="5" id="KW-1185">Reference proteome</keyword>
<feature type="compositionally biased region" description="Basic and acidic residues" evidence="2">
    <location>
        <begin position="26"/>
        <end position="40"/>
    </location>
</feature>
<dbReference type="SUPFAM" id="SSF52540">
    <property type="entry name" value="P-loop containing nucleoside triphosphate hydrolases"/>
    <property type="match status" value="1"/>
</dbReference>
<evidence type="ECO:0000256" key="2">
    <source>
        <dbReference type="SAM" id="MobiDB-lite"/>
    </source>
</evidence>
<reference evidence="4 5" key="1">
    <citation type="journal article" date="2004" name="Genome Res.">
        <title>Genome sequence of Haloarcula marismortui: a halophilic archaeon from the Dead Sea.</title>
        <authorList>
            <person name="Baliga N.S."/>
            <person name="Bonneau R."/>
            <person name="Facciotti M.T."/>
            <person name="Pan M."/>
            <person name="Glusman G."/>
            <person name="Deutsch E.W."/>
            <person name="Shannon P."/>
            <person name="Chiu Y."/>
            <person name="Weng R.S."/>
            <person name="Gan R.R."/>
            <person name="Hung P."/>
            <person name="Date S.V."/>
            <person name="Marcotte E."/>
            <person name="Hood L."/>
            <person name="Ng W.V."/>
        </authorList>
    </citation>
    <scope>NUCLEOTIDE SEQUENCE [LARGE SCALE GENOMIC DNA]</scope>
    <source>
        <strain evidence="5">ATCC 43049 / DSM 3752 / JCM 8966 / VKM B-1809</strain>
    </source>
</reference>
<dbReference type="AlphaFoldDB" id="Q5UZC1"/>
<evidence type="ECO:0000259" key="3">
    <source>
        <dbReference type="Pfam" id="PF02374"/>
    </source>
</evidence>
<dbReference type="Proteomes" id="UP000001169">
    <property type="component" value="Chromosome I"/>
</dbReference>
<dbReference type="CDD" id="cd02035">
    <property type="entry name" value="ArsA"/>
    <property type="match status" value="1"/>
</dbReference>
<dbReference type="EMBL" id="AY596297">
    <property type="protein sequence ID" value="AAV47382.1"/>
    <property type="molecule type" value="Genomic_DNA"/>
</dbReference>
<organism evidence="4 5">
    <name type="scientific">Haloarcula marismortui (strain ATCC 43049 / DSM 3752 / JCM 8966 / VKM B-1809)</name>
    <name type="common">Halobacterium marismortui</name>
    <dbReference type="NCBI Taxonomy" id="272569"/>
    <lineage>
        <taxon>Archaea</taxon>
        <taxon>Methanobacteriati</taxon>
        <taxon>Methanobacteriota</taxon>
        <taxon>Stenosarchaea group</taxon>
        <taxon>Halobacteria</taxon>
        <taxon>Halobacteriales</taxon>
        <taxon>Haloarculaceae</taxon>
        <taxon>Haloarcula</taxon>
    </lineage>
</organism>
<name>Q5UZC1_HALMA</name>
<evidence type="ECO:0000313" key="5">
    <source>
        <dbReference type="Proteomes" id="UP000001169"/>
    </source>
</evidence>
<dbReference type="PANTHER" id="PTHR10803:SF3">
    <property type="entry name" value="ATPASE GET3"/>
    <property type="match status" value="1"/>
</dbReference>
<dbReference type="EnsemblBacteria" id="AAV47382">
    <property type="protein sequence ID" value="AAV47382"/>
    <property type="gene ID" value="rrnAC2592"/>
</dbReference>
<feature type="domain" description="ArsA/GET3 Anion-transporting ATPase-like" evidence="3">
    <location>
        <begin position="106"/>
        <end position="408"/>
    </location>
</feature>
<dbReference type="STRING" id="272569.rrnAC2592"/>
<dbReference type="EC" id="3.6.3.16" evidence="4"/>
<dbReference type="Pfam" id="PF02374">
    <property type="entry name" value="ArsA_ATPase"/>
    <property type="match status" value="1"/>
</dbReference>
<dbReference type="InterPro" id="IPR025723">
    <property type="entry name" value="ArsA/GET3_ATPase-like"/>
</dbReference>
<keyword evidence="4" id="KW-0378">Hydrolase</keyword>
<dbReference type="eggNOG" id="arCOG02849">
    <property type="taxonomic scope" value="Archaea"/>
</dbReference>
<sequence length="426" mass="47110">MTHDGTGRPNRALSPDATGMGPRTVPRHDNAPGLRENRERGRGHRGRVHAGLFPRRLRHPVAGVVLHRRTAAVPRRHLRGLGAAAVGQRLVHRTQRPAVPLLMEPFVFFGGKGGVGKTTVSCAYGVKSARSGLDTLVVSTDPAHSVSDVFDQQFGDEPAAVEGIDGLDAMEIDPETETQRHLDGIRNDLSEQVSAAMVNEINQQLEMAHQTPGAYESALFDRFVDVMRNADPYDRVVFDTSPTGSTLRLLGLPEFLEGWIDRLMHKREKSIDLFEKAAIGNNEPRRVMDGDPVLARLQDRKEFFEFASGALEADAAFFLVLNPDQLSVNETRRAIAEMRERDLSVRGLVANKLTPEPDPDEDGRGARYLRDRVATENERLQEVRETLDPPLVAEITTRTAEVKGDLLDDVAAELDVETDAEMPTFV</sequence>
<feature type="region of interest" description="Disordered" evidence="2">
    <location>
        <begin position="1"/>
        <end position="46"/>
    </location>
</feature>
<evidence type="ECO:0000313" key="4">
    <source>
        <dbReference type="EMBL" id="AAV47382.1"/>
    </source>
</evidence>
<dbReference type="InterPro" id="IPR027417">
    <property type="entry name" value="P-loop_NTPase"/>
</dbReference>